<protein>
    <recommendedName>
        <fullName evidence="2">Peptide deformylase</fullName>
        <shortName evidence="2">PDF</shortName>
        <ecNumber evidence="2">3.5.1.88</ecNumber>
    </recommendedName>
    <alternativeName>
        <fullName evidence="2">Polypeptide deformylase</fullName>
    </alternativeName>
</protein>
<dbReference type="AlphaFoldDB" id="A0A1F5ZNJ0"/>
<dbReference type="EC" id="3.5.1.88" evidence="2"/>
<accession>A0A1F5ZNJ0</accession>
<name>A0A1F5ZNJ0_9BACT</name>
<keyword evidence="2" id="KW-0648">Protein biosynthesis</keyword>
<dbReference type="Pfam" id="PF01327">
    <property type="entry name" value="Pep_deformylase"/>
    <property type="match status" value="1"/>
</dbReference>
<comment type="function">
    <text evidence="2">Removes the formyl group from the N-terminal Met of newly synthesized proteins. Requires at least a dipeptide for an efficient rate of reaction. N-terminal L-methionine is a prerequisite for activity but the enzyme has broad specificity at other positions.</text>
</comment>
<feature type="binding site" evidence="2">
    <location>
        <position position="104"/>
    </location>
    <ligand>
        <name>Fe cation</name>
        <dbReference type="ChEBI" id="CHEBI:24875"/>
    </ligand>
</feature>
<evidence type="ECO:0000313" key="4">
    <source>
        <dbReference type="Proteomes" id="UP000176923"/>
    </source>
</evidence>
<feature type="binding site" evidence="2">
    <location>
        <position position="146"/>
    </location>
    <ligand>
        <name>Fe cation</name>
        <dbReference type="ChEBI" id="CHEBI:24875"/>
    </ligand>
</feature>
<dbReference type="SUPFAM" id="SSF56420">
    <property type="entry name" value="Peptide deformylase"/>
    <property type="match status" value="1"/>
</dbReference>
<feature type="active site" evidence="2">
    <location>
        <position position="147"/>
    </location>
</feature>
<dbReference type="GO" id="GO:0046872">
    <property type="term" value="F:metal ion binding"/>
    <property type="evidence" value="ECO:0007669"/>
    <property type="project" value="UniProtKB-KW"/>
</dbReference>
<dbReference type="EMBL" id="MFJL01000029">
    <property type="protein sequence ID" value="OGG14049.1"/>
    <property type="molecule type" value="Genomic_DNA"/>
</dbReference>
<dbReference type="STRING" id="1798382.A3D77_00895"/>
<evidence type="ECO:0000256" key="2">
    <source>
        <dbReference type="HAMAP-Rule" id="MF_00163"/>
    </source>
</evidence>
<organism evidence="3 4">
    <name type="scientific">Candidatus Gottesmanbacteria bacterium RIFCSPHIGHO2_02_FULL_39_11</name>
    <dbReference type="NCBI Taxonomy" id="1798382"/>
    <lineage>
        <taxon>Bacteria</taxon>
        <taxon>Candidatus Gottesmaniibacteriota</taxon>
    </lineage>
</organism>
<dbReference type="PANTHER" id="PTHR10458">
    <property type="entry name" value="PEPTIDE DEFORMYLASE"/>
    <property type="match status" value="1"/>
</dbReference>
<dbReference type="InterPro" id="IPR036821">
    <property type="entry name" value="Peptide_deformylase_sf"/>
</dbReference>
<dbReference type="InterPro" id="IPR023635">
    <property type="entry name" value="Peptide_deformylase"/>
</dbReference>
<dbReference type="PANTHER" id="PTHR10458:SF22">
    <property type="entry name" value="PEPTIDE DEFORMYLASE"/>
    <property type="match status" value="1"/>
</dbReference>
<dbReference type="HAMAP" id="MF_00163">
    <property type="entry name" value="Pep_deformylase"/>
    <property type="match status" value="1"/>
</dbReference>
<comment type="cofactor">
    <cofactor evidence="2">
        <name>Fe(2+)</name>
        <dbReference type="ChEBI" id="CHEBI:29033"/>
    </cofactor>
    <text evidence="2">Binds 1 Fe(2+) ion.</text>
</comment>
<reference evidence="3 4" key="1">
    <citation type="journal article" date="2016" name="Nat. Commun.">
        <title>Thousands of microbial genomes shed light on interconnected biogeochemical processes in an aquifer system.</title>
        <authorList>
            <person name="Anantharaman K."/>
            <person name="Brown C.T."/>
            <person name="Hug L.A."/>
            <person name="Sharon I."/>
            <person name="Castelle C.J."/>
            <person name="Probst A.J."/>
            <person name="Thomas B.C."/>
            <person name="Singh A."/>
            <person name="Wilkins M.J."/>
            <person name="Karaoz U."/>
            <person name="Brodie E.L."/>
            <person name="Williams K.H."/>
            <person name="Hubbard S.S."/>
            <person name="Banfield J.F."/>
        </authorList>
    </citation>
    <scope>NUCLEOTIDE SEQUENCE [LARGE SCALE GENOMIC DNA]</scope>
</reference>
<keyword evidence="2" id="KW-0378">Hydrolase</keyword>
<dbReference type="PRINTS" id="PR01576">
    <property type="entry name" value="PDEFORMYLASE"/>
</dbReference>
<dbReference type="Gene3D" id="3.90.45.10">
    <property type="entry name" value="Peptide deformylase"/>
    <property type="match status" value="1"/>
</dbReference>
<comment type="catalytic activity">
    <reaction evidence="2">
        <text>N-terminal N-formyl-L-methionyl-[peptide] + H2O = N-terminal L-methionyl-[peptide] + formate</text>
        <dbReference type="Rhea" id="RHEA:24420"/>
        <dbReference type="Rhea" id="RHEA-COMP:10639"/>
        <dbReference type="Rhea" id="RHEA-COMP:10640"/>
        <dbReference type="ChEBI" id="CHEBI:15377"/>
        <dbReference type="ChEBI" id="CHEBI:15740"/>
        <dbReference type="ChEBI" id="CHEBI:49298"/>
        <dbReference type="ChEBI" id="CHEBI:64731"/>
        <dbReference type="EC" id="3.5.1.88"/>
    </reaction>
</comment>
<keyword evidence="2" id="KW-0479">Metal-binding</keyword>
<evidence type="ECO:0000313" key="3">
    <source>
        <dbReference type="EMBL" id="OGG14049.1"/>
    </source>
</evidence>
<sequence length="185" mass="20887">MIITIPNKVLVTKAKKVESLDKKVKDIVAVMKKDLVATKNPKGVGLAAPQIGVSLRIFMAKPTSDSTITTFINPEILETSDDLSEIERPEGPRSLKKDQKLEGCLSIPGVWGHLRRASWVKVKYLNENGEEKIEIYKGFMATIIQHECDHLDGILYTQRVLEQKEKLFSIETNEKGEETLEEIRI</sequence>
<evidence type="ECO:0000256" key="1">
    <source>
        <dbReference type="ARBA" id="ARBA00010759"/>
    </source>
</evidence>
<gene>
    <name evidence="2" type="primary">def</name>
    <name evidence="3" type="ORF">A3D77_00895</name>
</gene>
<feature type="binding site" evidence="2">
    <location>
        <position position="150"/>
    </location>
    <ligand>
        <name>Fe cation</name>
        <dbReference type="ChEBI" id="CHEBI:24875"/>
    </ligand>
</feature>
<proteinExistence type="inferred from homology"/>
<comment type="similarity">
    <text evidence="1 2">Belongs to the polypeptide deformylase family.</text>
</comment>
<dbReference type="CDD" id="cd00487">
    <property type="entry name" value="Pep_deformylase"/>
    <property type="match status" value="1"/>
</dbReference>
<dbReference type="Proteomes" id="UP000176923">
    <property type="component" value="Unassembled WGS sequence"/>
</dbReference>
<dbReference type="NCBIfam" id="TIGR00079">
    <property type="entry name" value="pept_deformyl"/>
    <property type="match status" value="1"/>
</dbReference>
<comment type="caution">
    <text evidence="3">The sequence shown here is derived from an EMBL/GenBank/DDBJ whole genome shotgun (WGS) entry which is preliminary data.</text>
</comment>
<dbReference type="GO" id="GO:0042586">
    <property type="term" value="F:peptide deformylase activity"/>
    <property type="evidence" value="ECO:0007669"/>
    <property type="project" value="UniProtKB-UniRule"/>
</dbReference>
<dbReference type="GO" id="GO:0006412">
    <property type="term" value="P:translation"/>
    <property type="evidence" value="ECO:0007669"/>
    <property type="project" value="UniProtKB-UniRule"/>
</dbReference>
<dbReference type="PIRSF" id="PIRSF004749">
    <property type="entry name" value="Pep_def"/>
    <property type="match status" value="1"/>
</dbReference>
<dbReference type="NCBIfam" id="NF001159">
    <property type="entry name" value="PRK00150.1-3"/>
    <property type="match status" value="1"/>
</dbReference>
<keyword evidence="2" id="KW-0408">Iron</keyword>